<dbReference type="RefSeq" id="WP_093387697.1">
    <property type="nucleotide sequence ID" value="NZ_FOTW01000010.1"/>
</dbReference>
<evidence type="ECO:0000259" key="5">
    <source>
        <dbReference type="PROSITE" id="PS50977"/>
    </source>
</evidence>
<dbReference type="PRINTS" id="PR00455">
    <property type="entry name" value="HTHTETR"/>
</dbReference>
<feature type="DNA-binding region" description="H-T-H motif" evidence="4">
    <location>
        <begin position="41"/>
        <end position="60"/>
    </location>
</feature>
<accession>A0A1I4MAA4</accession>
<dbReference type="AlphaFoldDB" id="A0A1I4MAA4"/>
<dbReference type="Gene3D" id="1.10.357.10">
    <property type="entry name" value="Tetracycline Repressor, domain 2"/>
    <property type="match status" value="1"/>
</dbReference>
<evidence type="ECO:0000256" key="1">
    <source>
        <dbReference type="ARBA" id="ARBA00023015"/>
    </source>
</evidence>
<evidence type="ECO:0000256" key="3">
    <source>
        <dbReference type="ARBA" id="ARBA00023163"/>
    </source>
</evidence>
<dbReference type="SUPFAM" id="SSF46689">
    <property type="entry name" value="Homeodomain-like"/>
    <property type="match status" value="1"/>
</dbReference>
<name>A0A1I4MAA4_9BURK</name>
<dbReference type="InterPro" id="IPR050624">
    <property type="entry name" value="HTH-type_Tx_Regulator"/>
</dbReference>
<keyword evidence="3" id="KW-0804">Transcription</keyword>
<protein>
    <submittedName>
        <fullName evidence="6">Transcriptional regulator, TetR family</fullName>
    </submittedName>
</protein>
<dbReference type="SUPFAM" id="SSF48498">
    <property type="entry name" value="Tetracyclin repressor-like, C-terminal domain"/>
    <property type="match status" value="1"/>
</dbReference>
<feature type="domain" description="HTH tetR-type" evidence="5">
    <location>
        <begin position="18"/>
        <end position="78"/>
    </location>
</feature>
<keyword evidence="2 4" id="KW-0238">DNA-binding</keyword>
<evidence type="ECO:0000256" key="4">
    <source>
        <dbReference type="PROSITE-ProRule" id="PRU00335"/>
    </source>
</evidence>
<dbReference type="InterPro" id="IPR001647">
    <property type="entry name" value="HTH_TetR"/>
</dbReference>
<dbReference type="PANTHER" id="PTHR43479">
    <property type="entry name" value="ACREF/ENVCD OPERON REPRESSOR-RELATED"/>
    <property type="match status" value="1"/>
</dbReference>
<gene>
    <name evidence="6" type="ORF">SAMN02982985_02363</name>
</gene>
<dbReference type="STRING" id="758825.SAMN02982985_02363"/>
<proteinExistence type="predicted"/>
<dbReference type="InterPro" id="IPR009057">
    <property type="entry name" value="Homeodomain-like_sf"/>
</dbReference>
<evidence type="ECO:0000313" key="7">
    <source>
        <dbReference type="Proteomes" id="UP000199470"/>
    </source>
</evidence>
<dbReference type="GO" id="GO:0003677">
    <property type="term" value="F:DNA binding"/>
    <property type="evidence" value="ECO:0007669"/>
    <property type="project" value="UniProtKB-UniRule"/>
</dbReference>
<dbReference type="FunFam" id="1.10.10.60:FF:000141">
    <property type="entry name" value="TetR family transcriptional regulator"/>
    <property type="match status" value="1"/>
</dbReference>
<dbReference type="InterPro" id="IPR036271">
    <property type="entry name" value="Tet_transcr_reg_TetR-rel_C_sf"/>
</dbReference>
<keyword evidence="1" id="KW-0805">Transcription regulation</keyword>
<organism evidence="6 7">
    <name type="scientific">Rugamonas rubra</name>
    <dbReference type="NCBI Taxonomy" id="758825"/>
    <lineage>
        <taxon>Bacteria</taxon>
        <taxon>Pseudomonadati</taxon>
        <taxon>Pseudomonadota</taxon>
        <taxon>Betaproteobacteria</taxon>
        <taxon>Burkholderiales</taxon>
        <taxon>Oxalobacteraceae</taxon>
        <taxon>Telluria group</taxon>
        <taxon>Rugamonas</taxon>
    </lineage>
</organism>
<keyword evidence="7" id="KW-1185">Reference proteome</keyword>
<dbReference type="Pfam" id="PF00440">
    <property type="entry name" value="TetR_N"/>
    <property type="match status" value="1"/>
</dbReference>
<reference evidence="6 7" key="1">
    <citation type="submission" date="2016-10" db="EMBL/GenBank/DDBJ databases">
        <authorList>
            <person name="de Groot N.N."/>
        </authorList>
    </citation>
    <scope>NUCLEOTIDE SEQUENCE [LARGE SCALE GENOMIC DNA]</scope>
    <source>
        <strain evidence="6 7">ATCC 43154</strain>
    </source>
</reference>
<dbReference type="Proteomes" id="UP000199470">
    <property type="component" value="Unassembled WGS sequence"/>
</dbReference>
<dbReference type="PANTHER" id="PTHR43479:SF8">
    <property type="entry name" value="TRANSCRIPTIONAL REGULATOR, TETR FAMILY"/>
    <property type="match status" value="1"/>
</dbReference>
<dbReference type="OrthoDB" id="9809772at2"/>
<sequence>MQPTPVKKIEAPKTARGIKTRAKILKAAEQVFGNKGFHAASISEITQVAEVSQGTFYIYFPDKEEAFRALVEFMGQETQAFIRQRTGAAQSRLEAERLGLQAFLSFVAEHKNLYRIVLESLFVDEAIYRSYFSKFGALYQSRLDAAAGNGEITAGDTEVRAWCLMGISHFLGMRYGLWDSPEAHARVVDAAADFISNGLRAKDAP</sequence>
<dbReference type="EMBL" id="FOTW01000010">
    <property type="protein sequence ID" value="SFM00231.1"/>
    <property type="molecule type" value="Genomic_DNA"/>
</dbReference>
<evidence type="ECO:0000256" key="2">
    <source>
        <dbReference type="ARBA" id="ARBA00023125"/>
    </source>
</evidence>
<dbReference type="PROSITE" id="PS50977">
    <property type="entry name" value="HTH_TETR_2"/>
    <property type="match status" value="1"/>
</dbReference>
<evidence type="ECO:0000313" key="6">
    <source>
        <dbReference type="EMBL" id="SFM00231.1"/>
    </source>
</evidence>